<dbReference type="InterPro" id="IPR042245">
    <property type="entry name" value="Tgt2/MlaC_sf"/>
</dbReference>
<dbReference type="PANTHER" id="PTHR36573">
    <property type="entry name" value="INTERMEMBRANE PHOSPHOLIPID TRANSPORT SYSTEM BINDING PROTEIN MLAC"/>
    <property type="match status" value="1"/>
</dbReference>
<dbReference type="OrthoDB" id="9787053at2"/>
<dbReference type="PANTHER" id="PTHR36573:SF1">
    <property type="entry name" value="INTERMEMBRANE PHOSPHOLIPID TRANSPORT SYSTEM BINDING PROTEIN MLAC"/>
    <property type="match status" value="1"/>
</dbReference>
<dbReference type="Gene3D" id="3.10.450.710">
    <property type="entry name" value="Tgt2/MlaC"/>
    <property type="match status" value="1"/>
</dbReference>
<protein>
    <recommendedName>
        <fullName evidence="4">Toluene tolerance protein</fullName>
    </recommendedName>
</protein>
<sequence>MKAIRPARKFTALAIAVALALGTAALPIGAQAQGAPAPAAATPVAVQTPQQIVQQIADKMGAALKGHRAEYKKDKSKLVALINSVLLPHFDTSYAAILVLGRYARTATPEQINRFQKAFYDALIDRYADGLIDYREGRVTILPSRGTSDDGHRALVRSEVTLDNGKKIAVNYVFRRAADGQWKAFDVVIEGISYIASYRGQVGEEIRHSSLDALITRLQSEGGKAIDSMKKQGAQG</sequence>
<keyword evidence="3" id="KW-1185">Reference proteome</keyword>
<name>A0A4S3KPE3_9GAMM</name>
<organism evidence="2 3">
    <name type="scientific">Metallibacterium scheffleri</name>
    <dbReference type="NCBI Taxonomy" id="993689"/>
    <lineage>
        <taxon>Bacteria</taxon>
        <taxon>Pseudomonadati</taxon>
        <taxon>Pseudomonadota</taxon>
        <taxon>Gammaproteobacteria</taxon>
        <taxon>Lysobacterales</taxon>
        <taxon>Rhodanobacteraceae</taxon>
        <taxon>Metallibacterium</taxon>
    </lineage>
</organism>
<reference evidence="2 3" key="1">
    <citation type="submission" date="2017-02" db="EMBL/GenBank/DDBJ databases">
        <title>Whole genome sequencing of Metallibacterium scheffleri DSM 24874 (T).</title>
        <authorList>
            <person name="Kumar S."/>
            <person name="Patil P."/>
            <person name="Patil P.B."/>
        </authorList>
    </citation>
    <scope>NUCLEOTIDE SEQUENCE [LARGE SCALE GENOMIC DNA]</scope>
    <source>
        <strain evidence="2 3">DSM 24874</strain>
    </source>
</reference>
<feature type="chain" id="PRO_5020438643" description="Toluene tolerance protein" evidence="1">
    <location>
        <begin position="33"/>
        <end position="236"/>
    </location>
</feature>
<dbReference type="InterPro" id="IPR008869">
    <property type="entry name" value="MlaC/ttg2D"/>
</dbReference>
<gene>
    <name evidence="2" type="ORF">B1806_06360</name>
</gene>
<comment type="caution">
    <text evidence="2">The sequence shown here is derived from an EMBL/GenBank/DDBJ whole genome shotgun (WGS) entry which is preliminary data.</text>
</comment>
<evidence type="ECO:0000313" key="3">
    <source>
        <dbReference type="Proteomes" id="UP000307749"/>
    </source>
</evidence>
<dbReference type="RefSeq" id="WP_081125849.1">
    <property type="nucleotide sequence ID" value="NZ_DAHXOC010000001.1"/>
</dbReference>
<evidence type="ECO:0000313" key="2">
    <source>
        <dbReference type="EMBL" id="THD10852.1"/>
    </source>
</evidence>
<dbReference type="AlphaFoldDB" id="A0A4S3KPE3"/>
<proteinExistence type="predicted"/>
<evidence type="ECO:0008006" key="4">
    <source>
        <dbReference type="Google" id="ProtNLM"/>
    </source>
</evidence>
<dbReference type="STRING" id="993689.GCA_002077135_00401"/>
<dbReference type="Pfam" id="PF05494">
    <property type="entry name" value="MlaC"/>
    <property type="match status" value="1"/>
</dbReference>
<evidence type="ECO:0000256" key="1">
    <source>
        <dbReference type="SAM" id="SignalP"/>
    </source>
</evidence>
<dbReference type="EMBL" id="MWQO01000020">
    <property type="protein sequence ID" value="THD10852.1"/>
    <property type="molecule type" value="Genomic_DNA"/>
</dbReference>
<feature type="signal peptide" evidence="1">
    <location>
        <begin position="1"/>
        <end position="32"/>
    </location>
</feature>
<dbReference type="Proteomes" id="UP000307749">
    <property type="component" value="Unassembled WGS sequence"/>
</dbReference>
<accession>A0A4S3KPE3</accession>
<keyword evidence="1" id="KW-0732">Signal</keyword>